<proteinExistence type="predicted"/>
<evidence type="ECO:0000313" key="1">
    <source>
        <dbReference type="EMBL" id="GAO98029.1"/>
    </source>
</evidence>
<gene>
    <name evidence="1" type="ORF">Cva_00672</name>
</gene>
<dbReference type="InterPro" id="IPR011604">
    <property type="entry name" value="PDDEXK-like_dom_sf"/>
</dbReference>
<dbReference type="OrthoDB" id="1982at2"/>
<organism evidence="1 2">
    <name type="scientific">Caedimonas varicaedens</name>
    <dbReference type="NCBI Taxonomy" id="1629334"/>
    <lineage>
        <taxon>Bacteria</taxon>
        <taxon>Pseudomonadati</taxon>
        <taxon>Pseudomonadota</taxon>
        <taxon>Alphaproteobacteria</taxon>
        <taxon>Holosporales</taxon>
        <taxon>Caedimonadaceae</taxon>
        <taxon>Caedimonas</taxon>
    </lineage>
</organism>
<evidence type="ECO:0008006" key="3">
    <source>
        <dbReference type="Google" id="ProtNLM"/>
    </source>
</evidence>
<sequence>MLDLNDTFSEKLNRILDLKLEQQRNEQPPRDYLGASRMGVTCGRALQYEYMNTLKDVDKGFSGRSLRIFEMGHAIEEMTREWLRQIGFTIVTHKNGNPIGFATAGERIKGHVDGVILEAPSELRMTFPALWECKSMNSKSWNATALKGVREAHPTYAVQMAVYQAYVPGLAETPALFTAVNKDTAELYHELVPFDASLAQEASDRAVQILKEAETEHLYPRITTDRTSFLCRFCAWFKTCWQIESS</sequence>
<dbReference type="Proteomes" id="UP000036771">
    <property type="component" value="Unassembled WGS sequence"/>
</dbReference>
<protein>
    <recommendedName>
        <fullName evidence="3">PD-(D/E)XK nuclease superfamily protein</fullName>
    </recommendedName>
</protein>
<comment type="caution">
    <text evidence="1">The sequence shown here is derived from an EMBL/GenBank/DDBJ whole genome shotgun (WGS) entry which is preliminary data.</text>
</comment>
<dbReference type="AlphaFoldDB" id="A0A0K8MDV3"/>
<accession>A0A0K8MDV3</accession>
<dbReference type="EMBL" id="BBVC01000022">
    <property type="protein sequence ID" value="GAO98029.1"/>
    <property type="molecule type" value="Genomic_DNA"/>
</dbReference>
<dbReference type="Gene3D" id="3.90.320.10">
    <property type="match status" value="1"/>
</dbReference>
<keyword evidence="2" id="KW-1185">Reference proteome</keyword>
<evidence type="ECO:0000313" key="2">
    <source>
        <dbReference type="Proteomes" id="UP000036771"/>
    </source>
</evidence>
<reference evidence="1 2" key="1">
    <citation type="submission" date="2015-03" db="EMBL/GenBank/DDBJ databases">
        <title>Caedibacter varicaedens, whole genome shotgun sequence.</title>
        <authorList>
            <person name="Suzuki H."/>
            <person name="Dapper A.L."/>
            <person name="Gibson A.K."/>
            <person name="Jackson C."/>
            <person name="Lee H."/>
            <person name="Pejaver V.R."/>
            <person name="Doak T."/>
            <person name="Lynch M."/>
        </authorList>
    </citation>
    <scope>NUCLEOTIDE SEQUENCE [LARGE SCALE GENOMIC DNA]</scope>
</reference>
<dbReference type="STRING" id="1629334.Cva_00672"/>
<name>A0A0K8MDV3_9PROT</name>